<dbReference type="KEGG" id="ngv:CDO52_21740"/>
<feature type="signal peptide" evidence="1">
    <location>
        <begin position="1"/>
        <end position="30"/>
    </location>
</feature>
<gene>
    <name evidence="3" type="ORF">CDO52_21740</name>
</gene>
<evidence type="ECO:0000256" key="1">
    <source>
        <dbReference type="SAM" id="SignalP"/>
    </source>
</evidence>
<dbReference type="EMBL" id="CP022753">
    <property type="protein sequence ID" value="ASU85067.1"/>
    <property type="molecule type" value="Genomic_DNA"/>
</dbReference>
<proteinExistence type="predicted"/>
<dbReference type="SUPFAM" id="SSF56219">
    <property type="entry name" value="DNase I-like"/>
    <property type="match status" value="1"/>
</dbReference>
<dbReference type="InterPro" id="IPR005135">
    <property type="entry name" value="Endo/exonuclease/phosphatase"/>
</dbReference>
<keyword evidence="3" id="KW-0255">Endonuclease</keyword>
<dbReference type="Proteomes" id="UP000215005">
    <property type="component" value="Chromosome"/>
</dbReference>
<keyword evidence="1" id="KW-0732">Signal</keyword>
<dbReference type="InterPro" id="IPR050410">
    <property type="entry name" value="CCR4/nocturin_mRNA_transcr"/>
</dbReference>
<sequence length="302" mass="32925">MRCHRMRRYAATLIAGVVLAAGAASGTAIADTVSPSTAPSVRMITYNACGAKCPYPGFTASSWSSKVKKAIDYWSADSIMLTEVCYGQYKSLRNRLRGYAPAWYATSSGPKGCGKWGKDRRFGMAVFVKTGSVQRLTKSLPLDQNDPNRNARGLLCAKGSIEGRTTLSCVTHLTHYSGSYQLQQAETVRRQLNSWAGGIPIILAGDFNATPTSSTLDKFYGFQGGHGRFGEVDERDTDRFTTSCRRARVRFCRSGEPTHTNGKKLDYIFVSAAHFKNAMGDAAARSANMSDHNLLRGAAAWE</sequence>
<dbReference type="GO" id="GO:0000175">
    <property type="term" value="F:3'-5'-RNA exonuclease activity"/>
    <property type="evidence" value="ECO:0007669"/>
    <property type="project" value="TreeGrafter"/>
</dbReference>
<dbReference type="Gene3D" id="3.60.10.10">
    <property type="entry name" value="Endonuclease/exonuclease/phosphatase"/>
    <property type="match status" value="1"/>
</dbReference>
<dbReference type="AlphaFoldDB" id="A0A223SAB8"/>
<dbReference type="InterPro" id="IPR036691">
    <property type="entry name" value="Endo/exonu/phosph_ase_sf"/>
</dbReference>
<organism evidence="3 4">
    <name type="scientific">Nocardiopsis gilva YIM 90087</name>
    <dbReference type="NCBI Taxonomy" id="1235441"/>
    <lineage>
        <taxon>Bacteria</taxon>
        <taxon>Bacillati</taxon>
        <taxon>Actinomycetota</taxon>
        <taxon>Actinomycetes</taxon>
        <taxon>Streptosporangiales</taxon>
        <taxon>Nocardiopsidaceae</taxon>
        <taxon>Nocardiopsis</taxon>
    </lineage>
</organism>
<feature type="chain" id="PRO_5012917346" evidence="1">
    <location>
        <begin position="31"/>
        <end position="302"/>
    </location>
</feature>
<feature type="domain" description="Endonuclease/exonuclease/phosphatase" evidence="2">
    <location>
        <begin position="45"/>
        <end position="276"/>
    </location>
</feature>
<dbReference type="Pfam" id="PF03372">
    <property type="entry name" value="Exo_endo_phos"/>
    <property type="match status" value="1"/>
</dbReference>
<evidence type="ECO:0000313" key="3">
    <source>
        <dbReference type="EMBL" id="ASU85067.1"/>
    </source>
</evidence>
<keyword evidence="3" id="KW-0378">Hydrolase</keyword>
<keyword evidence="3" id="KW-0540">Nuclease</keyword>
<protein>
    <submittedName>
        <fullName evidence="3">Endonuclease/exonuclease/phosphatase family protein</fullName>
    </submittedName>
</protein>
<keyword evidence="4" id="KW-1185">Reference proteome</keyword>
<dbReference type="PANTHER" id="PTHR12121:SF36">
    <property type="entry name" value="ENDONUCLEASE_EXONUCLEASE_PHOSPHATASE DOMAIN-CONTAINING PROTEIN"/>
    <property type="match status" value="1"/>
</dbReference>
<accession>A0A223SAB8</accession>
<dbReference type="GO" id="GO:0004519">
    <property type="term" value="F:endonuclease activity"/>
    <property type="evidence" value="ECO:0007669"/>
    <property type="project" value="UniProtKB-KW"/>
</dbReference>
<dbReference type="PANTHER" id="PTHR12121">
    <property type="entry name" value="CARBON CATABOLITE REPRESSOR PROTEIN 4"/>
    <property type="match status" value="1"/>
</dbReference>
<name>A0A223SAB8_9ACTN</name>
<evidence type="ECO:0000259" key="2">
    <source>
        <dbReference type="Pfam" id="PF03372"/>
    </source>
</evidence>
<evidence type="ECO:0000313" key="4">
    <source>
        <dbReference type="Proteomes" id="UP000215005"/>
    </source>
</evidence>
<keyword evidence="3" id="KW-0269">Exonuclease</keyword>
<reference evidence="3 4" key="1">
    <citation type="submission" date="2017-08" db="EMBL/GenBank/DDBJ databases">
        <title>The complete genome sequence of Nocardiopsis gilva YIM 90087.</title>
        <authorList>
            <person name="Yin M."/>
            <person name="Tang S."/>
        </authorList>
    </citation>
    <scope>NUCLEOTIDE SEQUENCE [LARGE SCALE GENOMIC DNA]</scope>
    <source>
        <strain evidence="3 4">YIM 90087</strain>
    </source>
</reference>